<gene>
    <name evidence="1" type="ORF">UR19_C0003G0217</name>
</gene>
<dbReference type="GO" id="GO:0003677">
    <property type="term" value="F:DNA binding"/>
    <property type="evidence" value="ECO:0007669"/>
    <property type="project" value="UniProtKB-KW"/>
</dbReference>
<dbReference type="EMBL" id="LBOG01000003">
    <property type="protein sequence ID" value="KKP30381.1"/>
    <property type="molecule type" value="Genomic_DNA"/>
</dbReference>
<evidence type="ECO:0000313" key="2">
    <source>
        <dbReference type="Proteomes" id="UP000034934"/>
    </source>
</evidence>
<sequence length="809" mass="89404">MKKNILKILIIFIFILSAFYINNVSAQQEYNTFFLYINNFVASSYSINNGESVTLSWSSSSSDYSTSCKINDTSSLSGSGNLVVTPNEKESVYTLNCYGYDEERNTEVEVGPRTITINVKNIPVSSPSDTSKLSIQTIGADEVTQTTARLWGKGGYTTTNPTLPITAYFRYSKEKIAPIFCNDIYGTKMKSTKDLFLKLITGEQTFSQEIENLIPDTTYYYCAIISNKNNIAYGGDSIVKDFRTAPLKTIIETKDATQITSTSAKLNGSYNSVKDLKTYFRYKEDRPYTEIYAFKEVAPSWKDVGEKSYTIGNRSNIYGNISFSLSGLRPSTKYIFMATGEDTVKITGSTFSFTTKAAPKNTPYGGDDGSNWGDGSDNGTGWDYCTNGAINYPTCDSYGYTPTCTPPYILNESKTFCIYNNIFPTVILSANPYTISPGDSSTINWTSTNTTSCSFGDKEVKNTVATNSAGKPAIVQPTSSTSYSITCSGPNGTASANAYVYVNTSGEGEGGDGEDDYYKSLPKVRVTADSYYLSEKDGPATITWSSENTTSCKFDGISVGLNGQQRVRPASSTSFSVSCNGDKGTASGNAYIYVDTNGDTDWTGDDGWTNGSWENGTWIAEIWENNTWIPTAWMDGAWTPVSWVDDAWTPGTWVAGVWIPGVTGNNTNNTGNNNTNNTGIINTTPLTLGQKVTPREGDVVRYHEGIETVFTRQIMADKEFAKLYGYEEGTDLQNFAWYLSDQIARMFGYVTEDGREIRVSEPDVAAYQLQLIGNKLTVYEYYYDKIIDIRNTSTILKDASDYEYYFKKR</sequence>
<protein>
    <submittedName>
        <fullName evidence="1">Nanog homeobox</fullName>
    </submittedName>
</protein>
<dbReference type="Proteomes" id="UP000034934">
    <property type="component" value="Unassembled WGS sequence"/>
</dbReference>
<comment type="caution">
    <text evidence="1">The sequence shown here is derived from an EMBL/GenBank/DDBJ whole genome shotgun (WGS) entry which is preliminary data.</text>
</comment>
<keyword evidence="1" id="KW-0371">Homeobox</keyword>
<reference evidence="1 2" key="1">
    <citation type="journal article" date="2015" name="Nature">
        <title>rRNA introns, odd ribosomes, and small enigmatic genomes across a large radiation of phyla.</title>
        <authorList>
            <person name="Brown C.T."/>
            <person name="Hug L.A."/>
            <person name="Thomas B.C."/>
            <person name="Sharon I."/>
            <person name="Castelle C.J."/>
            <person name="Singh A."/>
            <person name="Wilkins M.J."/>
            <person name="Williams K.H."/>
            <person name="Banfield J.F."/>
        </authorList>
    </citation>
    <scope>NUCLEOTIDE SEQUENCE [LARGE SCALE GENOMIC DNA]</scope>
</reference>
<organism evidence="1 2">
    <name type="scientific">Candidatus Nomurabacteria bacterium GW2011_GWF1_31_48</name>
    <dbReference type="NCBI Taxonomy" id="1618767"/>
    <lineage>
        <taxon>Bacteria</taxon>
        <taxon>Candidatus Nomuraibacteriota</taxon>
    </lineage>
</organism>
<dbReference type="AlphaFoldDB" id="A0A0F9YV86"/>
<keyword evidence="1" id="KW-0238">DNA-binding</keyword>
<proteinExistence type="predicted"/>
<accession>A0A0F9YV86</accession>
<evidence type="ECO:0000313" key="1">
    <source>
        <dbReference type="EMBL" id="KKP30381.1"/>
    </source>
</evidence>
<name>A0A0F9YV86_9BACT</name>